<evidence type="ECO:0000256" key="10">
    <source>
        <dbReference type="HAMAP-Rule" id="MF_00230"/>
    </source>
</evidence>
<dbReference type="Proteomes" id="UP000298058">
    <property type="component" value="Unassembled WGS sequence"/>
</dbReference>
<proteinExistence type="inferred from homology"/>
<dbReference type="Pfam" id="PF02277">
    <property type="entry name" value="DBI_PRT"/>
    <property type="match status" value="1"/>
</dbReference>
<dbReference type="NCBIfam" id="TIGR03160">
    <property type="entry name" value="cobT_DBIPRT"/>
    <property type="match status" value="1"/>
</dbReference>
<evidence type="ECO:0000313" key="12">
    <source>
        <dbReference type="Proteomes" id="UP000298058"/>
    </source>
</evidence>
<comment type="function">
    <text evidence="10">Catalyzes the synthesis of alpha-ribazole-5'-phosphate from nicotinate mononucleotide (NAMN) and 5,6-dimethylbenzimidazole (DMB).</text>
</comment>
<keyword evidence="7 10" id="KW-0808">Transferase</keyword>
<protein>
    <recommendedName>
        <fullName evidence="4 10">Nicotinate-nucleotide--dimethylbenzimidazole phosphoribosyltransferase</fullName>
        <shortName evidence="10">NN:DBI PRT</shortName>
        <ecNumber evidence="3 10">2.4.2.21</ecNumber>
    </recommendedName>
    <alternativeName>
        <fullName evidence="8 10">N(1)-alpha-phosphoribosyltransferase</fullName>
    </alternativeName>
</protein>
<dbReference type="EC" id="2.4.2.21" evidence="3 10"/>
<gene>
    <name evidence="10 11" type="primary">cobT</name>
    <name evidence="11" type="ORF">EHS15_10775</name>
</gene>
<dbReference type="NCBIfam" id="NF000996">
    <property type="entry name" value="PRK00105.1"/>
    <property type="match status" value="1"/>
</dbReference>
<evidence type="ECO:0000256" key="6">
    <source>
        <dbReference type="ARBA" id="ARBA00022676"/>
    </source>
</evidence>
<dbReference type="GO" id="GO:0008939">
    <property type="term" value="F:nicotinate-nucleotide-dimethylbenzimidazole phosphoribosyltransferase activity"/>
    <property type="evidence" value="ECO:0007669"/>
    <property type="project" value="UniProtKB-UniRule"/>
</dbReference>
<evidence type="ECO:0000256" key="9">
    <source>
        <dbReference type="ARBA" id="ARBA00047340"/>
    </source>
</evidence>
<name>A0A4V3JY73_9LEPT</name>
<evidence type="ECO:0000256" key="8">
    <source>
        <dbReference type="ARBA" id="ARBA00030686"/>
    </source>
</evidence>
<keyword evidence="6 10" id="KW-0328">Glycosyltransferase</keyword>
<keyword evidence="5 10" id="KW-0169">Cobalamin biosynthesis</keyword>
<evidence type="ECO:0000256" key="5">
    <source>
        <dbReference type="ARBA" id="ARBA00022573"/>
    </source>
</evidence>
<dbReference type="Gene3D" id="1.10.1610.10">
    <property type="match status" value="1"/>
</dbReference>
<evidence type="ECO:0000256" key="1">
    <source>
        <dbReference type="ARBA" id="ARBA00005049"/>
    </source>
</evidence>
<sequence length="349" mass="38435">MSSFSLPEIQPVTTILRDKIQHKIDRKTKPLGALGHLEKISLQIAEIQNTLTPKLIDPILLLFAADHGITDEGVSAYPKEVTWQMVQNFLAGGACCNVFAKYNEIQIKVVDAGVDHEWQTNHASLYQTKIRRGTDNFKLKPAMSVKEAETCLQRGMEFLRREEFAKTNVLLFGEMGIGNTSSASMLLSCITGIPLSELVGSGTGLNQEGRNHKVKILSEAQRRGGIPHSGIDIIAEYGGFEIGMMAGAILEAARQKKTILIDGFIATAGFAIAHQLQPNIKDYCIFAHKSEEKGHRLVLEHYQIKPLLDLNMRLGEGTGALAAYPLLEMSVRFLNEMASFEEAGVSDKD</sequence>
<dbReference type="UniPathway" id="UPA00061">
    <property type="reaction ID" value="UER00516"/>
</dbReference>
<dbReference type="EMBL" id="RQHW01000042">
    <property type="protein sequence ID" value="TGN18896.1"/>
    <property type="molecule type" value="Genomic_DNA"/>
</dbReference>
<evidence type="ECO:0000256" key="7">
    <source>
        <dbReference type="ARBA" id="ARBA00022679"/>
    </source>
</evidence>
<evidence type="ECO:0000313" key="11">
    <source>
        <dbReference type="EMBL" id="TGN18896.1"/>
    </source>
</evidence>
<keyword evidence="12" id="KW-1185">Reference proteome</keyword>
<accession>A0A4V3JY73</accession>
<dbReference type="InterPro" id="IPR003200">
    <property type="entry name" value="Nict_dMeBzImd_PRibTrfase"/>
</dbReference>
<dbReference type="OrthoDB" id="9781491at2"/>
<dbReference type="AlphaFoldDB" id="A0A4V3JY73"/>
<dbReference type="InterPro" id="IPR023195">
    <property type="entry name" value="Nict_dMeBzImd_PRibTrfase_N"/>
</dbReference>
<comment type="similarity">
    <text evidence="2 10">Belongs to the CobT family.</text>
</comment>
<evidence type="ECO:0000256" key="2">
    <source>
        <dbReference type="ARBA" id="ARBA00007110"/>
    </source>
</evidence>
<dbReference type="InterPro" id="IPR017846">
    <property type="entry name" value="Nict_dMeBzImd_PRibTrfase_bact"/>
</dbReference>
<reference evidence="11" key="1">
    <citation type="journal article" date="2019" name="PLoS Negl. Trop. Dis.">
        <title>Revisiting the worldwide diversity of Leptospira species in the environment.</title>
        <authorList>
            <person name="Vincent A.T."/>
            <person name="Schiettekatte O."/>
            <person name="Bourhy P."/>
            <person name="Veyrier F.J."/>
            <person name="Picardeau M."/>
        </authorList>
    </citation>
    <scope>NUCLEOTIDE SEQUENCE [LARGE SCALE GENOMIC DNA]</scope>
    <source>
        <strain evidence="11">201300427</strain>
    </source>
</reference>
<organism evidence="11 12">
    <name type="scientific">Leptospira idonii</name>
    <dbReference type="NCBI Taxonomy" id="1193500"/>
    <lineage>
        <taxon>Bacteria</taxon>
        <taxon>Pseudomonadati</taxon>
        <taxon>Spirochaetota</taxon>
        <taxon>Spirochaetia</taxon>
        <taxon>Leptospirales</taxon>
        <taxon>Leptospiraceae</taxon>
        <taxon>Leptospira</taxon>
    </lineage>
</organism>
<dbReference type="GO" id="GO:0009236">
    <property type="term" value="P:cobalamin biosynthetic process"/>
    <property type="evidence" value="ECO:0007669"/>
    <property type="project" value="UniProtKB-UniRule"/>
</dbReference>
<feature type="active site" description="Proton acceptor" evidence="10">
    <location>
        <position position="316"/>
    </location>
</feature>
<dbReference type="CDD" id="cd02439">
    <property type="entry name" value="DMB-PRT_CobT"/>
    <property type="match status" value="1"/>
</dbReference>
<comment type="catalytic activity">
    <reaction evidence="9 10">
        <text>5,6-dimethylbenzimidazole + nicotinate beta-D-ribonucleotide = alpha-ribazole 5'-phosphate + nicotinate + H(+)</text>
        <dbReference type="Rhea" id="RHEA:11196"/>
        <dbReference type="ChEBI" id="CHEBI:15378"/>
        <dbReference type="ChEBI" id="CHEBI:15890"/>
        <dbReference type="ChEBI" id="CHEBI:32544"/>
        <dbReference type="ChEBI" id="CHEBI:57502"/>
        <dbReference type="ChEBI" id="CHEBI:57918"/>
        <dbReference type="EC" id="2.4.2.21"/>
    </reaction>
</comment>
<dbReference type="InterPro" id="IPR036087">
    <property type="entry name" value="Nict_dMeBzImd_PRibTrfase_sf"/>
</dbReference>
<comment type="pathway">
    <text evidence="1 10">Nucleoside biosynthesis; alpha-ribazole biosynthesis; alpha-ribazole from 5,6-dimethylbenzimidazole: step 1/2.</text>
</comment>
<dbReference type="PANTHER" id="PTHR43463">
    <property type="entry name" value="NICOTINATE-NUCLEOTIDE--DIMETHYLBENZIMIDAZOLE PHOSPHORIBOSYLTRANSFERASE"/>
    <property type="match status" value="1"/>
</dbReference>
<dbReference type="Gene3D" id="3.40.50.10210">
    <property type="match status" value="1"/>
</dbReference>
<dbReference type="RefSeq" id="WP_135760580.1">
    <property type="nucleotide sequence ID" value="NZ_RQHW01000042.1"/>
</dbReference>
<dbReference type="SUPFAM" id="SSF52733">
    <property type="entry name" value="Nicotinate mononucleotide:5,6-dimethylbenzimidazole phosphoribosyltransferase (CobT)"/>
    <property type="match status" value="1"/>
</dbReference>
<evidence type="ECO:0000256" key="4">
    <source>
        <dbReference type="ARBA" id="ARBA00015486"/>
    </source>
</evidence>
<dbReference type="PANTHER" id="PTHR43463:SF1">
    <property type="entry name" value="NICOTINATE-NUCLEOTIDE--DIMETHYLBENZIMIDAZOLE PHOSPHORIBOSYLTRANSFERASE"/>
    <property type="match status" value="1"/>
</dbReference>
<dbReference type="FunFam" id="3.40.50.10210:FF:000001">
    <property type="entry name" value="Nicotinate-nucleotide--dimethylbenzimidazole phosphoribosyltransferase"/>
    <property type="match status" value="1"/>
</dbReference>
<comment type="caution">
    <text evidence="11">The sequence shown here is derived from an EMBL/GenBank/DDBJ whole genome shotgun (WGS) entry which is preliminary data.</text>
</comment>
<dbReference type="HAMAP" id="MF_00230">
    <property type="entry name" value="CobT"/>
    <property type="match status" value="1"/>
</dbReference>
<evidence type="ECO:0000256" key="3">
    <source>
        <dbReference type="ARBA" id="ARBA00011991"/>
    </source>
</evidence>